<dbReference type="PANTHER" id="PTHR23513">
    <property type="entry name" value="INTEGRAL MEMBRANE EFFLUX PROTEIN-RELATED"/>
    <property type="match status" value="1"/>
</dbReference>
<protein>
    <submittedName>
        <fullName evidence="8">Nitrate/nitrite transporter</fullName>
    </submittedName>
</protein>
<dbReference type="SUPFAM" id="SSF103473">
    <property type="entry name" value="MFS general substrate transporter"/>
    <property type="match status" value="1"/>
</dbReference>
<feature type="transmembrane region" description="Helical" evidence="6">
    <location>
        <begin position="343"/>
        <end position="364"/>
    </location>
</feature>
<comment type="caution">
    <text evidence="8">The sequence shown here is derived from an EMBL/GenBank/DDBJ whole genome shotgun (WGS) entry which is preliminary data.</text>
</comment>
<sequence>MKRPALSALLLAQGTALLGTRLSMIAVPWLVLTELGDPIWAGVVAFAEIAPYVVAKAAGGPLIDRLSARRVSVWTDLASVAALAAVPLLYGLGVLTPLLLVPLMALVGTLRGPADAAKYAMVPSVAEAADVPLTRVTGLISGIERLSGLVGAGLAAGLVALIGPANALAVNAGLVGLAALVVAVGLPGLGRPEPDDSGEGYLAQLRGGWRFLRADGTLLAITMMVAVTNLLDQGMAVVLQPLWAQGAGGVAYLGASQVCFGVGALCGSLVAAGWAERVPRLRTYAIGFFLIGLPRFALFVVPLPIWTLFVGLAIGGFAAGFINPIVSAIIFERVPRRLVGRVSSLFTAIAWSLMPLGGLAAGALVQGAGLTAAFLALGAAYFAATMVPFLVPGFRRMDARAAEAEVEKLERAA</sequence>
<feature type="transmembrane region" description="Helical" evidence="6">
    <location>
        <begin position="146"/>
        <end position="163"/>
    </location>
</feature>
<feature type="transmembrane region" description="Helical" evidence="6">
    <location>
        <begin position="370"/>
        <end position="391"/>
    </location>
</feature>
<dbReference type="GO" id="GO:0022857">
    <property type="term" value="F:transmembrane transporter activity"/>
    <property type="evidence" value="ECO:0007669"/>
    <property type="project" value="InterPro"/>
</dbReference>
<feature type="transmembrane region" description="Helical" evidence="6">
    <location>
        <begin position="309"/>
        <end position="331"/>
    </location>
</feature>
<feature type="transmembrane region" description="Helical" evidence="6">
    <location>
        <begin position="284"/>
        <end position="303"/>
    </location>
</feature>
<evidence type="ECO:0000259" key="7">
    <source>
        <dbReference type="PROSITE" id="PS50850"/>
    </source>
</evidence>
<keyword evidence="5 6" id="KW-0472">Membrane</keyword>
<dbReference type="PROSITE" id="PS50850">
    <property type="entry name" value="MFS"/>
    <property type="match status" value="1"/>
</dbReference>
<feature type="transmembrane region" description="Helical" evidence="6">
    <location>
        <begin position="211"/>
        <end position="231"/>
    </location>
</feature>
<name>A0A0D0P883_9RHOB</name>
<dbReference type="Gene3D" id="1.20.1250.20">
    <property type="entry name" value="MFS general substrate transporter like domains"/>
    <property type="match status" value="1"/>
</dbReference>
<evidence type="ECO:0000313" key="9">
    <source>
        <dbReference type="Proteomes" id="UP000035100"/>
    </source>
</evidence>
<feature type="domain" description="Major facilitator superfamily (MFS) profile" evidence="7">
    <location>
        <begin position="218"/>
        <end position="413"/>
    </location>
</feature>
<dbReference type="CDD" id="cd06173">
    <property type="entry name" value="MFS_MefA_like"/>
    <property type="match status" value="1"/>
</dbReference>
<evidence type="ECO:0000256" key="6">
    <source>
        <dbReference type="SAM" id="Phobius"/>
    </source>
</evidence>
<proteinExistence type="predicted"/>
<dbReference type="InterPro" id="IPR036259">
    <property type="entry name" value="MFS_trans_sf"/>
</dbReference>
<dbReference type="Proteomes" id="UP000035100">
    <property type="component" value="Unassembled WGS sequence"/>
</dbReference>
<dbReference type="STRING" id="1123501.Wenmar_03746"/>
<evidence type="ECO:0000313" key="8">
    <source>
        <dbReference type="EMBL" id="KIQ67786.1"/>
    </source>
</evidence>
<dbReference type="eggNOG" id="COG0477">
    <property type="taxonomic scope" value="Bacteria"/>
</dbReference>
<evidence type="ECO:0000256" key="5">
    <source>
        <dbReference type="ARBA" id="ARBA00023136"/>
    </source>
</evidence>
<evidence type="ECO:0000256" key="3">
    <source>
        <dbReference type="ARBA" id="ARBA00022692"/>
    </source>
</evidence>
<dbReference type="PATRIC" id="fig|1123501.6.peg.3873"/>
<gene>
    <name evidence="8" type="ORF">Wenmar_03746</name>
</gene>
<dbReference type="PANTHER" id="PTHR23513:SF11">
    <property type="entry name" value="STAPHYLOFERRIN A TRANSPORTER"/>
    <property type="match status" value="1"/>
</dbReference>
<dbReference type="Pfam" id="PF07690">
    <property type="entry name" value="MFS_1"/>
    <property type="match status" value="1"/>
</dbReference>
<keyword evidence="4 6" id="KW-1133">Transmembrane helix</keyword>
<feature type="transmembrane region" description="Helical" evidence="6">
    <location>
        <begin position="39"/>
        <end position="59"/>
    </location>
</feature>
<comment type="subcellular location">
    <subcellularLocation>
        <location evidence="1">Cell membrane</location>
        <topology evidence="1">Multi-pass membrane protein</topology>
    </subcellularLocation>
</comment>
<organism evidence="8 9">
    <name type="scientific">Wenxinia marina DSM 24838</name>
    <dbReference type="NCBI Taxonomy" id="1123501"/>
    <lineage>
        <taxon>Bacteria</taxon>
        <taxon>Pseudomonadati</taxon>
        <taxon>Pseudomonadota</taxon>
        <taxon>Alphaproteobacteria</taxon>
        <taxon>Rhodobacterales</taxon>
        <taxon>Roseobacteraceae</taxon>
        <taxon>Wenxinia</taxon>
    </lineage>
</organism>
<evidence type="ECO:0000256" key="2">
    <source>
        <dbReference type="ARBA" id="ARBA00022475"/>
    </source>
</evidence>
<dbReference type="EMBL" id="AONG01000020">
    <property type="protein sequence ID" value="KIQ67786.1"/>
    <property type="molecule type" value="Genomic_DNA"/>
</dbReference>
<keyword evidence="2" id="KW-1003">Cell membrane</keyword>
<feature type="transmembrane region" description="Helical" evidence="6">
    <location>
        <begin position="251"/>
        <end position="272"/>
    </location>
</feature>
<dbReference type="InterPro" id="IPR020846">
    <property type="entry name" value="MFS_dom"/>
</dbReference>
<keyword evidence="3 6" id="KW-0812">Transmembrane</keyword>
<reference evidence="8 9" key="1">
    <citation type="submission" date="2013-01" db="EMBL/GenBank/DDBJ databases">
        <authorList>
            <person name="Fiebig A."/>
            <person name="Goeker M."/>
            <person name="Klenk H.-P.P."/>
        </authorList>
    </citation>
    <scope>NUCLEOTIDE SEQUENCE [LARGE SCALE GENOMIC DNA]</scope>
    <source>
        <strain evidence="8 9">DSM 24838</strain>
    </source>
</reference>
<dbReference type="AlphaFoldDB" id="A0A0D0P883"/>
<dbReference type="OrthoDB" id="9793136at2"/>
<dbReference type="RefSeq" id="WP_018302386.1">
    <property type="nucleotide sequence ID" value="NZ_KB902284.1"/>
</dbReference>
<dbReference type="GO" id="GO:0005886">
    <property type="term" value="C:plasma membrane"/>
    <property type="evidence" value="ECO:0007669"/>
    <property type="project" value="UniProtKB-SubCell"/>
</dbReference>
<keyword evidence="9" id="KW-1185">Reference proteome</keyword>
<evidence type="ECO:0000256" key="4">
    <source>
        <dbReference type="ARBA" id="ARBA00022989"/>
    </source>
</evidence>
<feature type="transmembrane region" description="Helical" evidence="6">
    <location>
        <begin position="169"/>
        <end position="190"/>
    </location>
</feature>
<dbReference type="InterPro" id="IPR011701">
    <property type="entry name" value="MFS"/>
</dbReference>
<evidence type="ECO:0000256" key="1">
    <source>
        <dbReference type="ARBA" id="ARBA00004651"/>
    </source>
</evidence>
<accession>A0A0D0P883</accession>